<dbReference type="InterPro" id="IPR036259">
    <property type="entry name" value="MFS_trans_sf"/>
</dbReference>
<feature type="transmembrane region" description="Helical" evidence="4">
    <location>
        <begin position="338"/>
        <end position="356"/>
    </location>
</feature>
<dbReference type="CDD" id="cd17489">
    <property type="entry name" value="MFS_YfcJ_like"/>
    <property type="match status" value="1"/>
</dbReference>
<evidence type="ECO:0000313" key="6">
    <source>
        <dbReference type="EMBL" id="GAA4832397.1"/>
    </source>
</evidence>
<dbReference type="InterPro" id="IPR011701">
    <property type="entry name" value="MFS"/>
</dbReference>
<dbReference type="EMBL" id="BAABJX010000026">
    <property type="protein sequence ID" value="GAA4832397.1"/>
    <property type="molecule type" value="Genomic_DNA"/>
</dbReference>
<evidence type="ECO:0000256" key="3">
    <source>
        <dbReference type="ARBA" id="ARBA00023136"/>
    </source>
</evidence>
<dbReference type="InterPro" id="IPR052714">
    <property type="entry name" value="MFS_Exporter"/>
</dbReference>
<feature type="transmembrane region" description="Helical" evidence="4">
    <location>
        <begin position="272"/>
        <end position="293"/>
    </location>
</feature>
<feature type="transmembrane region" description="Helical" evidence="4">
    <location>
        <begin position="49"/>
        <end position="76"/>
    </location>
</feature>
<evidence type="ECO:0000256" key="2">
    <source>
        <dbReference type="ARBA" id="ARBA00022989"/>
    </source>
</evidence>
<feature type="domain" description="Major facilitator superfamily (MFS) profile" evidence="5">
    <location>
        <begin position="1"/>
        <end position="360"/>
    </location>
</feature>
<feature type="transmembrane region" description="Helical" evidence="4">
    <location>
        <begin position="217"/>
        <end position="234"/>
    </location>
</feature>
<dbReference type="Proteomes" id="UP001500298">
    <property type="component" value="Unassembled WGS sequence"/>
</dbReference>
<keyword evidence="1 4" id="KW-0812">Transmembrane</keyword>
<dbReference type="PANTHER" id="PTHR23531:SF1">
    <property type="entry name" value="QUINOLENE RESISTANCE PROTEIN NORA"/>
    <property type="match status" value="1"/>
</dbReference>
<evidence type="ECO:0000256" key="1">
    <source>
        <dbReference type="ARBA" id="ARBA00022692"/>
    </source>
</evidence>
<feature type="transmembrane region" description="Helical" evidence="4">
    <location>
        <begin position="20"/>
        <end position="37"/>
    </location>
</feature>
<gene>
    <name evidence="6" type="ORF">GCM10023331_16990</name>
</gene>
<reference evidence="7" key="1">
    <citation type="journal article" date="2019" name="Int. J. Syst. Evol. Microbiol.">
        <title>The Global Catalogue of Microorganisms (GCM) 10K type strain sequencing project: providing services to taxonomists for standard genome sequencing and annotation.</title>
        <authorList>
            <consortium name="The Broad Institute Genomics Platform"/>
            <consortium name="The Broad Institute Genome Sequencing Center for Infectious Disease"/>
            <person name="Wu L."/>
            <person name="Ma J."/>
        </authorList>
    </citation>
    <scope>NUCLEOTIDE SEQUENCE [LARGE SCALE GENOMIC DNA]</scope>
    <source>
        <strain evidence="7">JCM 18326</strain>
    </source>
</reference>
<name>A0ABP9DDR7_9BACT</name>
<dbReference type="SUPFAM" id="SSF103473">
    <property type="entry name" value="MFS general substrate transporter"/>
    <property type="match status" value="1"/>
</dbReference>
<evidence type="ECO:0000259" key="5">
    <source>
        <dbReference type="PROSITE" id="PS50850"/>
    </source>
</evidence>
<feature type="transmembrane region" description="Helical" evidence="4">
    <location>
        <begin position="305"/>
        <end position="326"/>
    </location>
</feature>
<organism evidence="6 7">
    <name type="scientific">Algivirga pacifica</name>
    <dbReference type="NCBI Taxonomy" id="1162670"/>
    <lineage>
        <taxon>Bacteria</taxon>
        <taxon>Pseudomonadati</taxon>
        <taxon>Bacteroidota</taxon>
        <taxon>Cytophagia</taxon>
        <taxon>Cytophagales</taxon>
        <taxon>Flammeovirgaceae</taxon>
        <taxon>Algivirga</taxon>
    </lineage>
</organism>
<feature type="transmembrane region" description="Helical" evidence="4">
    <location>
        <begin position="183"/>
        <end position="205"/>
    </location>
</feature>
<evidence type="ECO:0000256" key="4">
    <source>
        <dbReference type="SAM" id="Phobius"/>
    </source>
</evidence>
<comment type="caution">
    <text evidence="6">The sequence shown here is derived from an EMBL/GenBank/DDBJ whole genome shotgun (WGS) entry which is preliminary data.</text>
</comment>
<sequence>MMIPELPDYLTALGGEDYKGLIISLFTLTAGLSRPFSGKLTDKVGRVPVMIFGVLVCCICSLLYPVISSVAGFLLLRFFHGFSTGFKPTGTSAYLADIVPANRRGEAMGIMGFFGSTGMGAGPMIGSYITELMGMDAMFIASCLFALFSILILLGMKETLPNPEKIQKNHFLIPPREVLEPTAMVPGIILMFSVVSYGVILTIIPDLSKQVGIDNKGTFFLYLTLASLLIRIVAGKVSDRYGRVLILRISTLVIAIALVMICYAHTPALLLSAAVILGIGVGMNSPTITAWTVDRSPERFRGRSLATMYIALEAGIGMGALGSGWLYHNDSSSITHPFWAAAICCFAASIYLIFGVEKDIKTVESLNR</sequence>
<proteinExistence type="predicted"/>
<dbReference type="Gene3D" id="1.20.1250.20">
    <property type="entry name" value="MFS general substrate transporter like domains"/>
    <property type="match status" value="2"/>
</dbReference>
<dbReference type="InterPro" id="IPR020846">
    <property type="entry name" value="MFS_dom"/>
</dbReference>
<keyword evidence="3 4" id="KW-0472">Membrane</keyword>
<evidence type="ECO:0000313" key="7">
    <source>
        <dbReference type="Proteomes" id="UP001500298"/>
    </source>
</evidence>
<feature type="transmembrane region" description="Helical" evidence="4">
    <location>
        <begin position="246"/>
        <end position="266"/>
    </location>
</feature>
<keyword evidence="2 4" id="KW-1133">Transmembrane helix</keyword>
<keyword evidence="7" id="KW-1185">Reference proteome</keyword>
<accession>A0ABP9DDR7</accession>
<feature type="transmembrane region" description="Helical" evidence="4">
    <location>
        <begin position="137"/>
        <end position="156"/>
    </location>
</feature>
<protein>
    <submittedName>
        <fullName evidence="6">MFS transporter</fullName>
    </submittedName>
</protein>
<dbReference type="Pfam" id="PF07690">
    <property type="entry name" value="MFS_1"/>
    <property type="match status" value="1"/>
</dbReference>
<dbReference type="PROSITE" id="PS50850">
    <property type="entry name" value="MFS"/>
    <property type="match status" value="1"/>
</dbReference>
<dbReference type="PANTHER" id="PTHR23531">
    <property type="entry name" value="QUINOLENE RESISTANCE PROTEIN NORA"/>
    <property type="match status" value="1"/>
</dbReference>